<feature type="domain" description="Calcineurin-like phosphoesterase" evidence="1">
    <location>
        <begin position="2"/>
        <end position="49"/>
    </location>
</feature>
<keyword evidence="3" id="KW-1185">Reference proteome</keyword>
<dbReference type="Proteomes" id="UP000004830">
    <property type="component" value="Unassembled WGS sequence"/>
</dbReference>
<organism evidence="2 3">
    <name type="scientific">Collinsella tanakaei YIT 12063</name>
    <dbReference type="NCBI Taxonomy" id="742742"/>
    <lineage>
        <taxon>Bacteria</taxon>
        <taxon>Bacillati</taxon>
        <taxon>Actinomycetota</taxon>
        <taxon>Coriobacteriia</taxon>
        <taxon>Coriobacteriales</taxon>
        <taxon>Coriobacteriaceae</taxon>
        <taxon>Collinsella</taxon>
    </lineage>
</organism>
<comment type="caution">
    <text evidence="2">The sequence shown here is derived from an EMBL/GenBank/DDBJ whole genome shotgun (WGS) entry which is preliminary data.</text>
</comment>
<evidence type="ECO:0000259" key="1">
    <source>
        <dbReference type="Pfam" id="PF00149"/>
    </source>
</evidence>
<accession>G1WHZ9</accession>
<gene>
    <name evidence="2" type="ORF">HMPREF9452_00962</name>
</gene>
<sequence length="58" mass="6472">MIYAISDIHGCLDEFEEALAGVDLSEVGSRLVLLGEYCDRGQGLLRHLPFSLLLRNPR</sequence>
<name>G1WHZ9_9ACTN</name>
<dbReference type="InterPro" id="IPR004843">
    <property type="entry name" value="Calcineurin-like_PHP"/>
</dbReference>
<proteinExistence type="predicted"/>
<dbReference type="HOGENOM" id="CLU_2971648_0_0_11"/>
<dbReference type="InterPro" id="IPR029052">
    <property type="entry name" value="Metallo-depent_PP-like"/>
</dbReference>
<reference evidence="2 3" key="1">
    <citation type="submission" date="2011-06" db="EMBL/GenBank/DDBJ databases">
        <title>The Genome Sequence of Collinsella tanakaei YIT 12063.</title>
        <authorList>
            <consortium name="The Broad Institute Genome Sequencing Platform"/>
            <person name="Earl A."/>
            <person name="Ward D."/>
            <person name="Feldgarden M."/>
            <person name="Gevers D."/>
            <person name="Morotomi M."/>
            <person name="Young S.K."/>
            <person name="Zeng Q."/>
            <person name="Gargeya S."/>
            <person name="Fitzgerald M."/>
            <person name="Haas B."/>
            <person name="Abouelleil A."/>
            <person name="Alvarado L."/>
            <person name="Arachchi H.M."/>
            <person name="Berlin A."/>
            <person name="Brown A."/>
            <person name="Chapman S.B."/>
            <person name="Chen Z."/>
            <person name="Dunbar C."/>
            <person name="Freedman E."/>
            <person name="Gearin G."/>
            <person name="Gellesch M."/>
            <person name="Goldberg J."/>
            <person name="Griggs A."/>
            <person name="Gujja S."/>
            <person name="Heiman D."/>
            <person name="Howarth C."/>
            <person name="Larson L."/>
            <person name="Lui A."/>
            <person name="MacDonald P.J.P."/>
            <person name="Mehta T."/>
            <person name="Montmayeur A."/>
            <person name="Murphy C."/>
            <person name="Neiman D."/>
            <person name="Pearson M."/>
            <person name="Priest M."/>
            <person name="Roberts A."/>
            <person name="Saif S."/>
            <person name="Shea T."/>
            <person name="Shenoy N."/>
            <person name="Sisk P."/>
            <person name="Stolte C."/>
            <person name="Sykes S."/>
            <person name="Wortman J."/>
            <person name="Nusbaum C."/>
            <person name="Birren B."/>
        </authorList>
    </citation>
    <scope>NUCLEOTIDE SEQUENCE [LARGE SCALE GENOMIC DNA]</scope>
    <source>
        <strain evidence="2 3">YIT 12063</strain>
    </source>
</reference>
<dbReference type="GO" id="GO:0016787">
    <property type="term" value="F:hydrolase activity"/>
    <property type="evidence" value="ECO:0007669"/>
    <property type="project" value="InterPro"/>
</dbReference>
<evidence type="ECO:0000313" key="3">
    <source>
        <dbReference type="Proteomes" id="UP000004830"/>
    </source>
</evidence>
<dbReference type="OrthoDB" id="9807890at2"/>
<dbReference type="Pfam" id="PF00149">
    <property type="entry name" value="Metallophos"/>
    <property type="match status" value="1"/>
</dbReference>
<evidence type="ECO:0000313" key="2">
    <source>
        <dbReference type="EMBL" id="EGX71574.1"/>
    </source>
</evidence>
<dbReference type="PATRIC" id="fig|742742.3.peg.927"/>
<dbReference type="EMBL" id="ADLS01000011">
    <property type="protein sequence ID" value="EGX71574.1"/>
    <property type="molecule type" value="Genomic_DNA"/>
</dbReference>
<dbReference type="SUPFAM" id="SSF56300">
    <property type="entry name" value="Metallo-dependent phosphatases"/>
    <property type="match status" value="1"/>
</dbReference>
<dbReference type="RefSeq" id="WP_009140997.1">
    <property type="nucleotide sequence ID" value="NZ_JH126468.1"/>
</dbReference>
<protein>
    <recommendedName>
        <fullName evidence="1">Calcineurin-like phosphoesterase domain-containing protein</fullName>
    </recommendedName>
</protein>
<dbReference type="AlphaFoldDB" id="G1WHZ9"/>
<dbReference type="GeneID" id="62759983"/>
<dbReference type="Gene3D" id="3.60.21.10">
    <property type="match status" value="1"/>
</dbReference>